<dbReference type="AlphaFoldDB" id="A0A1H4C645"/>
<protein>
    <submittedName>
        <fullName evidence="1">Uncharacterized protein</fullName>
    </submittedName>
</protein>
<organism evidence="1 2">
    <name type="scientific">Bacteroides xylanisolvens</name>
    <dbReference type="NCBI Taxonomy" id="371601"/>
    <lineage>
        <taxon>Bacteria</taxon>
        <taxon>Pseudomonadati</taxon>
        <taxon>Bacteroidota</taxon>
        <taxon>Bacteroidia</taxon>
        <taxon>Bacteroidales</taxon>
        <taxon>Bacteroidaceae</taxon>
        <taxon>Bacteroides</taxon>
    </lineage>
</organism>
<evidence type="ECO:0000313" key="1">
    <source>
        <dbReference type="EMBL" id="SEA55861.1"/>
    </source>
</evidence>
<proteinExistence type="predicted"/>
<dbReference type="Gene3D" id="2.60.120.260">
    <property type="entry name" value="Galactose-binding domain-like"/>
    <property type="match status" value="1"/>
</dbReference>
<dbReference type="Gene3D" id="3.40.390.80">
    <property type="entry name" value="Peptidase M60, enhancin-like domain 2"/>
    <property type="match status" value="1"/>
</dbReference>
<accession>A0A1H4C645</accession>
<dbReference type="Proteomes" id="UP000183040">
    <property type="component" value="Unassembled WGS sequence"/>
</dbReference>
<name>A0A1H4C645_9BACE</name>
<reference evidence="1 2" key="1">
    <citation type="submission" date="2016-10" db="EMBL/GenBank/DDBJ databases">
        <authorList>
            <person name="de Groot N.N."/>
        </authorList>
    </citation>
    <scope>NUCLEOTIDE SEQUENCE [LARGE SCALE GENOMIC DNA]</scope>
    <source>
        <strain evidence="1 2">NLAE-zl-G339</strain>
    </source>
</reference>
<evidence type="ECO:0000313" key="2">
    <source>
        <dbReference type="Proteomes" id="UP000183040"/>
    </source>
</evidence>
<dbReference type="SUPFAM" id="SSF49785">
    <property type="entry name" value="Galactose-binding domain-like"/>
    <property type="match status" value="1"/>
</dbReference>
<dbReference type="RefSeq" id="WP_074705982.1">
    <property type="nucleotide sequence ID" value="NZ_FNRP01000008.1"/>
</dbReference>
<dbReference type="EMBL" id="FNRP01000008">
    <property type="protein sequence ID" value="SEA55861.1"/>
    <property type="molecule type" value="Genomic_DNA"/>
</dbReference>
<dbReference type="InterPro" id="IPR008979">
    <property type="entry name" value="Galactose-bd-like_sf"/>
</dbReference>
<gene>
    <name evidence="1" type="ORF">SAMN04487924_10873</name>
</gene>
<sequence>MKLKFTQLFIFIICFVACKDDNNVIPEDSPTPPVIENPNAIEVSNASFENGLEGWTRVDYANGSKTLLEVVDGEGVNNSKALKIQQLPENDECCVGVKRTLTNLEPDQMYRMTARIRYSDIPNGQGTGPVIFRPNSKQYWNSSRYLYGTELKNWTNVTVDFMSDDNGEAEIVAALGFWQGGMANGGRSTGTAYFDNISVVKVTDELFTLESEYMRIFIEPSKVNISLQVLQQWLKNLDKIYLSYLELMGEVPHEGRKLAIQTTKGIYSGYWALAGYPILWTANGTAVEDSFSQMLQHDDWCFGILHEIGHVFNIGDTSWNWNDEMFANFRMHYALEKNNGKVYMDGRNGKQVFTGGEILDMYKIDYENTIGTKVNDNGIHYMLARMAASITWEPYKKTFNYLRKNGGSGTNKYDKFVYFVNILNRFAKETNPDVDVWDYFSILELESIKKQLN</sequence>